<keyword evidence="3" id="KW-1185">Reference proteome</keyword>
<feature type="compositionally biased region" description="Low complexity" evidence="1">
    <location>
        <begin position="102"/>
        <end position="113"/>
    </location>
</feature>
<comment type="caution">
    <text evidence="2">The sequence shown here is derived from an EMBL/GenBank/DDBJ whole genome shotgun (WGS) entry which is preliminary data.</text>
</comment>
<dbReference type="EMBL" id="BQNB010013058">
    <property type="protein sequence ID" value="GJT11305.1"/>
    <property type="molecule type" value="Genomic_DNA"/>
</dbReference>
<proteinExistence type="predicted"/>
<evidence type="ECO:0008006" key="4">
    <source>
        <dbReference type="Google" id="ProtNLM"/>
    </source>
</evidence>
<gene>
    <name evidence="2" type="ORF">Tco_0858347</name>
</gene>
<organism evidence="2 3">
    <name type="scientific">Tanacetum coccineum</name>
    <dbReference type="NCBI Taxonomy" id="301880"/>
    <lineage>
        <taxon>Eukaryota</taxon>
        <taxon>Viridiplantae</taxon>
        <taxon>Streptophyta</taxon>
        <taxon>Embryophyta</taxon>
        <taxon>Tracheophyta</taxon>
        <taxon>Spermatophyta</taxon>
        <taxon>Magnoliopsida</taxon>
        <taxon>eudicotyledons</taxon>
        <taxon>Gunneridae</taxon>
        <taxon>Pentapetalae</taxon>
        <taxon>asterids</taxon>
        <taxon>campanulids</taxon>
        <taxon>Asterales</taxon>
        <taxon>Asteraceae</taxon>
        <taxon>Asteroideae</taxon>
        <taxon>Anthemideae</taxon>
        <taxon>Anthemidinae</taxon>
        <taxon>Tanacetum</taxon>
    </lineage>
</organism>
<reference evidence="2" key="1">
    <citation type="journal article" date="2022" name="Int. J. Mol. Sci.">
        <title>Draft Genome of Tanacetum Coccineum: Genomic Comparison of Closely Related Tanacetum-Family Plants.</title>
        <authorList>
            <person name="Yamashiro T."/>
            <person name="Shiraishi A."/>
            <person name="Nakayama K."/>
            <person name="Satake H."/>
        </authorList>
    </citation>
    <scope>NUCLEOTIDE SEQUENCE</scope>
</reference>
<evidence type="ECO:0000313" key="3">
    <source>
        <dbReference type="Proteomes" id="UP001151760"/>
    </source>
</evidence>
<feature type="region of interest" description="Disordered" evidence="1">
    <location>
        <begin position="95"/>
        <end position="117"/>
    </location>
</feature>
<accession>A0ABQ5B8Y9</accession>
<protein>
    <recommendedName>
        <fullName evidence="4">DUF4378 domain-containing protein</fullName>
    </recommendedName>
</protein>
<evidence type="ECO:0000313" key="2">
    <source>
        <dbReference type="EMBL" id="GJT11305.1"/>
    </source>
</evidence>
<dbReference type="Proteomes" id="UP001151760">
    <property type="component" value="Unassembled WGS sequence"/>
</dbReference>
<reference evidence="2" key="2">
    <citation type="submission" date="2022-01" db="EMBL/GenBank/DDBJ databases">
        <authorList>
            <person name="Yamashiro T."/>
            <person name="Shiraishi A."/>
            <person name="Satake H."/>
            <person name="Nakayama K."/>
        </authorList>
    </citation>
    <scope>NUCLEOTIDE SEQUENCE</scope>
</reference>
<sequence>MLANEQLSSGKGPTSPVGTQHTPTVIETSPQLQNLSIAYRKTRNRTRRTGIRIPQSNVLSSVTDEAITKEMHDRLGRATTTASSLEADQGSGNIFKTQTKATPSRPSSLRTSSEGGPCKVTTLENELNSTKVVHNKAFITLTKRERMIEEIDKDENVNLVKSSKQGEAHDTAGHRMESDDIEVVDFSTTNPQNDEDEVNLTETLVNIKMSATKDKGKAIMQESEPPKKLKKKEMIQIGHDEELAQKLHAEELVKDTARQEQEIDRGGNFDLQQESSKQVEEEIFQQDDVVFEQVVKESSRKAEGRLKKIFILENHYSQALIRWKLYNLLWASLFGRLARLDYRMVVREIEDVLLEEMEKFGLWFEQDIDGENEDDNENKLVMVNEEGWMS</sequence>
<feature type="region of interest" description="Disordered" evidence="1">
    <location>
        <begin position="1"/>
        <end position="26"/>
    </location>
</feature>
<name>A0ABQ5B8Y9_9ASTR</name>
<evidence type="ECO:0000256" key="1">
    <source>
        <dbReference type="SAM" id="MobiDB-lite"/>
    </source>
</evidence>